<dbReference type="InterPro" id="IPR044859">
    <property type="entry name" value="Allene_oxi_cyc_Dirigent"/>
</dbReference>
<dbReference type="GO" id="GO:0009699">
    <property type="term" value="P:phenylpropanoid biosynthetic process"/>
    <property type="evidence" value="ECO:0007669"/>
    <property type="project" value="UniProtKB-ARBA"/>
</dbReference>
<comment type="subcellular location">
    <subcellularLocation>
        <location evidence="4">Secreted</location>
        <location evidence="4">Extracellular space</location>
        <location evidence="4">Apoplast</location>
    </subcellularLocation>
</comment>
<gene>
    <name evidence="5" type="ORF">LITE_LOCUS8011</name>
</gene>
<proteinExistence type="inferred from homology"/>
<dbReference type="Proteomes" id="UP001154282">
    <property type="component" value="Unassembled WGS sequence"/>
</dbReference>
<comment type="subunit">
    <text evidence="2 4">Homodimer.</text>
</comment>
<comment type="function">
    <text evidence="4">Dirigent proteins impart stereoselectivity on the phenoxy radical-coupling reaction, yielding optically active lignans from two molecules of coniferyl alcohol in the biosynthesis of lignans, flavonolignans, and alkaloids and thus plays a central role in plant secondary metabolism.</text>
</comment>
<dbReference type="Gene3D" id="2.40.480.10">
    <property type="entry name" value="Allene oxide cyclase-like"/>
    <property type="match status" value="1"/>
</dbReference>
<comment type="similarity">
    <text evidence="1 4">Belongs to the plant dirigent protein family.</text>
</comment>
<comment type="caution">
    <text evidence="5">The sequence shown here is derived from an EMBL/GenBank/DDBJ whole genome shotgun (WGS) entry which is preliminary data.</text>
</comment>
<protein>
    <recommendedName>
        <fullName evidence="4">Dirigent protein</fullName>
    </recommendedName>
</protein>
<feature type="chain" id="PRO_5043104405" description="Dirigent protein" evidence="4">
    <location>
        <begin position="24"/>
        <end position="193"/>
    </location>
</feature>
<dbReference type="AlphaFoldDB" id="A0AAV0I7X0"/>
<keyword evidence="4" id="KW-0732">Signal</keyword>
<dbReference type="GO" id="GO:0048046">
    <property type="term" value="C:apoplast"/>
    <property type="evidence" value="ECO:0007669"/>
    <property type="project" value="UniProtKB-SubCell"/>
</dbReference>
<sequence length="193" mass="21017">MAKALLTISSTFLFLLLAATIRAATEPNAGDGYSQLLSPAKLRLRKEKLSHLHFYFHDILSGPNPTAVPIVRPTTNSSTSFGLVNMFDDLLTVGLEPSSKIVGRAQGFYGFASHSEFAALMAQNFVFMGGRFNGSTLTVMGRNAVLSPVRELPVIGGTGAFRFARGYAKARTRVSDLTNGDVVVEYNIYVYHY</sequence>
<evidence type="ECO:0000313" key="5">
    <source>
        <dbReference type="EMBL" id="CAI0393627.1"/>
    </source>
</evidence>
<organism evidence="5 6">
    <name type="scientific">Linum tenue</name>
    <dbReference type="NCBI Taxonomy" id="586396"/>
    <lineage>
        <taxon>Eukaryota</taxon>
        <taxon>Viridiplantae</taxon>
        <taxon>Streptophyta</taxon>
        <taxon>Embryophyta</taxon>
        <taxon>Tracheophyta</taxon>
        <taxon>Spermatophyta</taxon>
        <taxon>Magnoliopsida</taxon>
        <taxon>eudicotyledons</taxon>
        <taxon>Gunneridae</taxon>
        <taxon>Pentapetalae</taxon>
        <taxon>rosids</taxon>
        <taxon>fabids</taxon>
        <taxon>Malpighiales</taxon>
        <taxon>Linaceae</taxon>
        <taxon>Linum</taxon>
    </lineage>
</organism>
<keyword evidence="4" id="KW-0052">Apoplast</keyword>
<keyword evidence="6" id="KW-1185">Reference proteome</keyword>
<dbReference type="EMBL" id="CAMGYJ010000003">
    <property type="protein sequence ID" value="CAI0393627.1"/>
    <property type="molecule type" value="Genomic_DNA"/>
</dbReference>
<name>A0AAV0I7X0_9ROSI</name>
<evidence type="ECO:0000256" key="2">
    <source>
        <dbReference type="ARBA" id="ARBA00011738"/>
    </source>
</evidence>
<feature type="signal peptide" evidence="4">
    <location>
        <begin position="1"/>
        <end position="23"/>
    </location>
</feature>
<evidence type="ECO:0000313" key="6">
    <source>
        <dbReference type="Proteomes" id="UP001154282"/>
    </source>
</evidence>
<evidence type="ECO:0000256" key="3">
    <source>
        <dbReference type="ARBA" id="ARBA00022525"/>
    </source>
</evidence>
<accession>A0AAV0I7X0</accession>
<evidence type="ECO:0000256" key="1">
    <source>
        <dbReference type="ARBA" id="ARBA00010746"/>
    </source>
</evidence>
<keyword evidence="3 4" id="KW-0964">Secreted</keyword>
<reference evidence="5" key="1">
    <citation type="submission" date="2022-08" db="EMBL/GenBank/DDBJ databases">
        <authorList>
            <person name="Gutierrez-Valencia J."/>
        </authorList>
    </citation>
    <scope>NUCLEOTIDE SEQUENCE</scope>
</reference>
<dbReference type="Pfam" id="PF03018">
    <property type="entry name" value="Dirigent"/>
    <property type="match status" value="1"/>
</dbReference>
<dbReference type="InterPro" id="IPR004265">
    <property type="entry name" value="Dirigent"/>
</dbReference>
<evidence type="ECO:0000256" key="4">
    <source>
        <dbReference type="RuleBase" id="RU363099"/>
    </source>
</evidence>
<dbReference type="PANTHER" id="PTHR21495">
    <property type="entry name" value="NUCLEOPORIN-RELATED"/>
    <property type="match status" value="1"/>
</dbReference>